<feature type="transmembrane region" description="Helical" evidence="9">
    <location>
        <begin position="131"/>
        <end position="153"/>
    </location>
</feature>
<feature type="transmembrane region" description="Helical" evidence="9">
    <location>
        <begin position="40"/>
        <end position="58"/>
    </location>
</feature>
<evidence type="ECO:0000256" key="4">
    <source>
        <dbReference type="ARBA" id="ARBA00022597"/>
    </source>
</evidence>
<dbReference type="GO" id="GO:0005886">
    <property type="term" value="C:plasma membrane"/>
    <property type="evidence" value="ECO:0007669"/>
    <property type="project" value="UniProtKB-SubCell"/>
</dbReference>
<name>A0A9Q0KS92_9MAGN</name>
<dbReference type="AlphaFoldDB" id="A0A9Q0KS92"/>
<sequence length="257" mass="29066">MEDKLHLAFGIAGNVTSVLLYAAPIFTFKRVIRKRSTEEFSSVPYIFTLLTVLLYFWYGLPIVSYKWENITLVTICGVGILLQSSFILIYFWFASAKGKRMVTLMVVAVIVVVSITVLVSTFVLHDRHHRKLFVGSISLVFSIGMYGAPLVVVKQVVQTKSVEYMPFNLSLFSFLNSSMWGPYGLLGHDPFIAIPNLLGWPLSLFQLVLYFIYRKREIHEEPSDDQADLEKASKKLNSDTTADSISKKILSMTCITV</sequence>
<feature type="transmembrane region" description="Helical" evidence="9">
    <location>
        <begin position="6"/>
        <end position="28"/>
    </location>
</feature>
<dbReference type="EMBL" id="JAMYWD010000003">
    <property type="protein sequence ID" value="KAJ4975354.1"/>
    <property type="molecule type" value="Genomic_DNA"/>
</dbReference>
<dbReference type="InterPro" id="IPR047664">
    <property type="entry name" value="SWEET"/>
</dbReference>
<comment type="similarity">
    <text evidence="2 9">Belongs to the SWEET sugar transporter family.</text>
</comment>
<evidence type="ECO:0000256" key="3">
    <source>
        <dbReference type="ARBA" id="ARBA00022448"/>
    </source>
</evidence>
<dbReference type="FunFam" id="1.20.1280.290:FF:000001">
    <property type="entry name" value="Bidirectional sugar transporter SWEET"/>
    <property type="match status" value="1"/>
</dbReference>
<evidence type="ECO:0000256" key="9">
    <source>
        <dbReference type="RuleBase" id="RU910715"/>
    </source>
</evidence>
<evidence type="ECO:0000313" key="11">
    <source>
        <dbReference type="Proteomes" id="UP001141806"/>
    </source>
</evidence>
<evidence type="ECO:0000313" key="10">
    <source>
        <dbReference type="EMBL" id="KAJ4975354.1"/>
    </source>
</evidence>
<keyword evidence="3 9" id="KW-0813">Transport</keyword>
<evidence type="ECO:0000256" key="8">
    <source>
        <dbReference type="ARBA" id="ARBA00023136"/>
    </source>
</evidence>
<evidence type="ECO:0000256" key="2">
    <source>
        <dbReference type="ARBA" id="ARBA00007809"/>
    </source>
</evidence>
<feature type="transmembrane region" description="Helical" evidence="9">
    <location>
        <begin position="104"/>
        <end position="125"/>
    </location>
</feature>
<evidence type="ECO:0000256" key="5">
    <source>
        <dbReference type="ARBA" id="ARBA00022692"/>
    </source>
</evidence>
<evidence type="ECO:0000256" key="1">
    <source>
        <dbReference type="ARBA" id="ARBA00004127"/>
    </source>
</evidence>
<dbReference type="Proteomes" id="UP001141806">
    <property type="component" value="Unassembled WGS sequence"/>
</dbReference>
<dbReference type="FunFam" id="1.20.1280.290:FF:000002">
    <property type="entry name" value="Bidirectional sugar transporter SWEET"/>
    <property type="match status" value="1"/>
</dbReference>
<keyword evidence="6" id="KW-0677">Repeat</keyword>
<keyword evidence="8 9" id="KW-0472">Membrane</keyword>
<feature type="transmembrane region" description="Helical" evidence="9">
    <location>
        <begin position="191"/>
        <end position="213"/>
    </location>
</feature>
<comment type="function">
    <text evidence="9">Mediates both low-affinity uptake and efflux of sugar across the membrane.</text>
</comment>
<protein>
    <recommendedName>
        <fullName evidence="9">Bidirectional sugar transporter SWEET</fullName>
    </recommendedName>
</protein>
<organism evidence="10 11">
    <name type="scientific">Protea cynaroides</name>
    <dbReference type="NCBI Taxonomy" id="273540"/>
    <lineage>
        <taxon>Eukaryota</taxon>
        <taxon>Viridiplantae</taxon>
        <taxon>Streptophyta</taxon>
        <taxon>Embryophyta</taxon>
        <taxon>Tracheophyta</taxon>
        <taxon>Spermatophyta</taxon>
        <taxon>Magnoliopsida</taxon>
        <taxon>Proteales</taxon>
        <taxon>Proteaceae</taxon>
        <taxon>Protea</taxon>
    </lineage>
</organism>
<comment type="caution">
    <text evidence="10">The sequence shown here is derived from an EMBL/GenBank/DDBJ whole genome shotgun (WGS) entry which is preliminary data.</text>
</comment>
<accession>A0A9Q0KS92</accession>
<proteinExistence type="inferred from homology"/>
<keyword evidence="5 9" id="KW-0812">Transmembrane</keyword>
<dbReference type="PANTHER" id="PTHR10791">
    <property type="entry name" value="RAG1-ACTIVATING PROTEIN 1"/>
    <property type="match status" value="1"/>
</dbReference>
<dbReference type="PANTHER" id="PTHR10791:SF28">
    <property type="entry name" value="BIDIRECTIONAL SUGAR TRANSPORTER SWEET3"/>
    <property type="match status" value="1"/>
</dbReference>
<reference evidence="10" key="1">
    <citation type="journal article" date="2023" name="Plant J.">
        <title>The genome of the king protea, Protea cynaroides.</title>
        <authorList>
            <person name="Chang J."/>
            <person name="Duong T.A."/>
            <person name="Schoeman C."/>
            <person name="Ma X."/>
            <person name="Roodt D."/>
            <person name="Barker N."/>
            <person name="Li Z."/>
            <person name="Van de Peer Y."/>
            <person name="Mizrachi E."/>
        </authorList>
    </citation>
    <scope>NUCLEOTIDE SEQUENCE</scope>
    <source>
        <tissue evidence="10">Young leaves</tissue>
    </source>
</reference>
<dbReference type="OrthoDB" id="409725at2759"/>
<comment type="subcellular location">
    <subcellularLocation>
        <location evidence="9">Cell membrane</location>
        <topology evidence="9">Multi-pass membrane protein</topology>
    </subcellularLocation>
    <subcellularLocation>
        <location evidence="1">Endomembrane system</location>
        <topology evidence="1">Multi-pass membrane protein</topology>
    </subcellularLocation>
</comment>
<feature type="transmembrane region" description="Helical" evidence="9">
    <location>
        <begin position="165"/>
        <end position="185"/>
    </location>
</feature>
<dbReference type="InterPro" id="IPR004316">
    <property type="entry name" value="SWEET_rpt"/>
</dbReference>
<dbReference type="GO" id="GO:0012505">
    <property type="term" value="C:endomembrane system"/>
    <property type="evidence" value="ECO:0007669"/>
    <property type="project" value="UniProtKB-SubCell"/>
</dbReference>
<evidence type="ECO:0000256" key="7">
    <source>
        <dbReference type="ARBA" id="ARBA00022989"/>
    </source>
</evidence>
<keyword evidence="11" id="KW-1185">Reference proteome</keyword>
<gene>
    <name evidence="10" type="ORF">NE237_000460</name>
</gene>
<keyword evidence="7 9" id="KW-1133">Transmembrane helix</keyword>
<dbReference type="GO" id="GO:0051119">
    <property type="term" value="F:sugar transmembrane transporter activity"/>
    <property type="evidence" value="ECO:0007669"/>
    <property type="project" value="InterPro"/>
</dbReference>
<dbReference type="Gene3D" id="1.20.1280.290">
    <property type="match status" value="2"/>
</dbReference>
<dbReference type="Pfam" id="PF03083">
    <property type="entry name" value="MtN3_slv"/>
    <property type="match status" value="2"/>
</dbReference>
<keyword evidence="4 9" id="KW-0762">Sugar transport</keyword>
<evidence type="ECO:0000256" key="6">
    <source>
        <dbReference type="ARBA" id="ARBA00022737"/>
    </source>
</evidence>
<feature type="transmembrane region" description="Helical" evidence="9">
    <location>
        <begin position="70"/>
        <end position="92"/>
    </location>
</feature>